<accession>A0A7M1SZ72</accession>
<evidence type="ECO:0000259" key="2">
    <source>
        <dbReference type="SMART" id="SM00829"/>
    </source>
</evidence>
<dbReference type="PANTHER" id="PTHR43482:SF1">
    <property type="entry name" value="PROTEIN AST1-RELATED"/>
    <property type="match status" value="1"/>
</dbReference>
<feature type="compositionally biased region" description="Polar residues" evidence="1">
    <location>
        <begin position="1"/>
        <end position="10"/>
    </location>
</feature>
<dbReference type="InterPro" id="IPR020843">
    <property type="entry name" value="ER"/>
</dbReference>
<dbReference type="Gene3D" id="3.90.180.10">
    <property type="entry name" value="Medium-chain alcohol dehydrogenases, catalytic domain"/>
    <property type="match status" value="1"/>
</dbReference>
<dbReference type="Proteomes" id="UP000593758">
    <property type="component" value="Chromosome"/>
</dbReference>
<dbReference type="EMBL" id="CP063169">
    <property type="protein sequence ID" value="QOR72878.1"/>
    <property type="molecule type" value="Genomic_DNA"/>
</dbReference>
<dbReference type="InterPro" id="IPR013154">
    <property type="entry name" value="ADH-like_N"/>
</dbReference>
<dbReference type="InterPro" id="IPR052585">
    <property type="entry name" value="Lipid_raft_assoc_Zn_ADH"/>
</dbReference>
<dbReference type="Pfam" id="PF08240">
    <property type="entry name" value="ADH_N"/>
    <property type="match status" value="1"/>
</dbReference>
<dbReference type="Gene3D" id="3.40.50.720">
    <property type="entry name" value="NAD(P)-binding Rossmann-like Domain"/>
    <property type="match status" value="1"/>
</dbReference>
<dbReference type="GO" id="GO:0016491">
    <property type="term" value="F:oxidoreductase activity"/>
    <property type="evidence" value="ECO:0007669"/>
    <property type="project" value="InterPro"/>
</dbReference>
<gene>
    <name evidence="3" type="ORF">IM660_18190</name>
</gene>
<dbReference type="InterPro" id="IPR011032">
    <property type="entry name" value="GroES-like_sf"/>
</dbReference>
<dbReference type="PANTHER" id="PTHR43482">
    <property type="entry name" value="PROTEIN AST1-RELATED"/>
    <property type="match status" value="1"/>
</dbReference>
<protein>
    <submittedName>
        <fullName evidence="3">Zinc-binding dehydrogenase</fullName>
    </submittedName>
</protein>
<evidence type="ECO:0000313" key="3">
    <source>
        <dbReference type="EMBL" id="QOR72878.1"/>
    </source>
</evidence>
<feature type="region of interest" description="Disordered" evidence="1">
    <location>
        <begin position="1"/>
        <end position="21"/>
    </location>
</feature>
<dbReference type="SMART" id="SM00829">
    <property type="entry name" value="PKS_ER"/>
    <property type="match status" value="1"/>
</dbReference>
<dbReference type="SUPFAM" id="SSF50129">
    <property type="entry name" value="GroES-like"/>
    <property type="match status" value="1"/>
</dbReference>
<dbReference type="InterPro" id="IPR036291">
    <property type="entry name" value="NAD(P)-bd_dom_sf"/>
</dbReference>
<feature type="domain" description="Enoyl reductase (ER)" evidence="2">
    <location>
        <begin position="7"/>
        <end position="296"/>
    </location>
</feature>
<proteinExistence type="predicted"/>
<dbReference type="AlphaFoldDB" id="A0A7M1SZ72"/>
<evidence type="ECO:0000313" key="4">
    <source>
        <dbReference type="Proteomes" id="UP000593758"/>
    </source>
</evidence>
<reference evidence="3 4" key="1">
    <citation type="submission" date="2020-10" db="EMBL/GenBank/DDBJ databases">
        <title>Haloactinobacterium sp. RN3S43, a bacterium isolated from saline soil.</title>
        <authorList>
            <person name="Sun J.-Q."/>
        </authorList>
    </citation>
    <scope>NUCLEOTIDE SEQUENCE [LARGE SCALE GENOMIC DNA]</scope>
    <source>
        <strain evidence="3 4">RN3S43</strain>
    </source>
</reference>
<evidence type="ECO:0000256" key="1">
    <source>
        <dbReference type="SAM" id="MobiDB-lite"/>
    </source>
</evidence>
<dbReference type="SUPFAM" id="SSF51735">
    <property type="entry name" value="NAD(P)-binding Rossmann-fold domains"/>
    <property type="match status" value="1"/>
</dbReference>
<name>A0A7M1SZ72_9MICO</name>
<organism evidence="3 4">
    <name type="scientific">Ruania alkalisoli</name>
    <dbReference type="NCBI Taxonomy" id="2779775"/>
    <lineage>
        <taxon>Bacteria</taxon>
        <taxon>Bacillati</taxon>
        <taxon>Actinomycetota</taxon>
        <taxon>Actinomycetes</taxon>
        <taxon>Micrococcales</taxon>
        <taxon>Ruaniaceae</taxon>
        <taxon>Ruania</taxon>
    </lineage>
</organism>
<dbReference type="Pfam" id="PF13602">
    <property type="entry name" value="ADH_zinc_N_2"/>
    <property type="match status" value="1"/>
</dbReference>
<keyword evidence="4" id="KW-1185">Reference proteome</keyword>
<dbReference type="KEGG" id="halt:IM660_18190"/>
<sequence length="298" mass="29611">MITSLISHPGSTEPVAEKASGPSAGAGQIVVDLIASAVNPFDLAVASGAARGPVGLTGPVGLGWDVTGVVREIGAGVTRFAVGDTVAAIHPDLAAPSRAHAEQVLLEESWAAHLPDGLDPVAGASIPLNALTAAQALAMLGPADGRDLLVTGAAGAVGGYAVALASAAGWRVVAFARAADEEFVRSAGAEELVTELVPGSVDAVLDAAALREAAMTAVRDDGAFVGVLPIAPTPPVRGITSEDVFVQPDPVALADLLARSASGELAVRISGSRPLAEGATAYRQVASGGQRGRLLLVP</sequence>